<accession>A0A5C2SPR5</accession>
<dbReference type="AlphaFoldDB" id="A0A5C2SPR5"/>
<organism evidence="1 2">
    <name type="scientific">Lentinus tigrinus ALCF2SS1-6</name>
    <dbReference type="NCBI Taxonomy" id="1328759"/>
    <lineage>
        <taxon>Eukaryota</taxon>
        <taxon>Fungi</taxon>
        <taxon>Dikarya</taxon>
        <taxon>Basidiomycota</taxon>
        <taxon>Agaricomycotina</taxon>
        <taxon>Agaricomycetes</taxon>
        <taxon>Polyporales</taxon>
        <taxon>Polyporaceae</taxon>
        <taxon>Lentinus</taxon>
    </lineage>
</organism>
<keyword evidence="2" id="KW-1185">Reference proteome</keyword>
<gene>
    <name evidence="1" type="ORF">L227DRAFT_390603</name>
</gene>
<proteinExistence type="predicted"/>
<reference evidence="1" key="1">
    <citation type="journal article" date="2018" name="Genome Biol. Evol.">
        <title>Genomics and development of Lentinus tigrinus, a white-rot wood-decaying mushroom with dimorphic fruiting bodies.</title>
        <authorList>
            <person name="Wu B."/>
            <person name="Xu Z."/>
            <person name="Knudson A."/>
            <person name="Carlson A."/>
            <person name="Chen N."/>
            <person name="Kovaka S."/>
            <person name="LaButti K."/>
            <person name="Lipzen A."/>
            <person name="Pennachio C."/>
            <person name="Riley R."/>
            <person name="Schakwitz W."/>
            <person name="Umezawa K."/>
            <person name="Ohm R.A."/>
            <person name="Grigoriev I.V."/>
            <person name="Nagy L.G."/>
            <person name="Gibbons J."/>
            <person name="Hibbett D."/>
        </authorList>
    </citation>
    <scope>NUCLEOTIDE SEQUENCE [LARGE SCALE GENOMIC DNA]</scope>
    <source>
        <strain evidence="1">ALCF2SS1-6</strain>
    </source>
</reference>
<dbReference type="Proteomes" id="UP000313359">
    <property type="component" value="Unassembled WGS sequence"/>
</dbReference>
<evidence type="ECO:0000313" key="1">
    <source>
        <dbReference type="EMBL" id="RPD63466.1"/>
    </source>
</evidence>
<sequence length="206" mass="21746">MAALGTATTPRESRVVRYWSGSYSSSRLKSGRSLAVGAREYHAQFGGASPVYAFVCPGLRDQHRHSADIPTESKCGLNVLSWMSLTCSPYSAAAPSTVGRGPLVYVCCGSRTSFFLSKSIYCPVRAWPHVGHNTYGSYTTARIQCGCLCRTVTHGRPRTSAGVEADAGRGKCMVVVRSTVRGPGGCQNACTEAAATARPSRGKAAG</sequence>
<dbReference type="EMBL" id="ML122256">
    <property type="protein sequence ID" value="RPD63466.1"/>
    <property type="molecule type" value="Genomic_DNA"/>
</dbReference>
<evidence type="ECO:0000313" key="2">
    <source>
        <dbReference type="Proteomes" id="UP000313359"/>
    </source>
</evidence>
<name>A0A5C2SPR5_9APHY</name>
<protein>
    <submittedName>
        <fullName evidence="1">Uncharacterized protein</fullName>
    </submittedName>
</protein>